<protein>
    <recommendedName>
        <fullName evidence="8 10">Proline iminopeptidase</fullName>
        <shortName evidence="8">PIP</shortName>
        <ecNumber evidence="8 10">3.4.11.5</ecNumber>
    </recommendedName>
    <alternativeName>
        <fullName evidence="8">Prolyl aminopeptidase</fullName>
    </alternativeName>
</protein>
<dbReference type="EC" id="3.4.11.5" evidence="8 10"/>
<dbReference type="AlphaFoldDB" id="A0A3N4Z7W7"/>
<dbReference type="PIRSF" id="PIRSF006431">
    <property type="entry name" value="Pept_S33"/>
    <property type="match status" value="1"/>
</dbReference>
<dbReference type="PANTHER" id="PTHR43722">
    <property type="entry name" value="PROLINE IMINOPEPTIDASE"/>
    <property type="match status" value="1"/>
</dbReference>
<reference evidence="12 13" key="1">
    <citation type="submission" date="2018-11" db="EMBL/GenBank/DDBJ databases">
        <title>Sequencing the genomes of 1000 actinobacteria strains.</title>
        <authorList>
            <person name="Klenk H.-P."/>
        </authorList>
    </citation>
    <scope>NUCLEOTIDE SEQUENCE [LARGE SCALE GENOMIC DNA]</scope>
    <source>
        <strain evidence="12 13">DSM 14418</strain>
    </source>
</reference>
<dbReference type="InterPro" id="IPR002410">
    <property type="entry name" value="Peptidase_S33"/>
</dbReference>
<dbReference type="GO" id="GO:0004177">
    <property type="term" value="F:aminopeptidase activity"/>
    <property type="evidence" value="ECO:0007669"/>
    <property type="project" value="UniProtKB-UniRule"/>
</dbReference>
<keyword evidence="6 8" id="KW-0645">Protease</keyword>
<dbReference type="GO" id="GO:0005737">
    <property type="term" value="C:cytoplasm"/>
    <property type="evidence" value="ECO:0007669"/>
    <property type="project" value="UniProtKB-SubCell"/>
</dbReference>
<comment type="subcellular location">
    <subcellularLocation>
        <location evidence="2 8">Cytoplasm</location>
    </subcellularLocation>
</comment>
<dbReference type="PANTHER" id="PTHR43722:SF1">
    <property type="entry name" value="PROLINE IMINOPEPTIDASE"/>
    <property type="match status" value="1"/>
</dbReference>
<dbReference type="GO" id="GO:0006508">
    <property type="term" value="P:proteolysis"/>
    <property type="evidence" value="ECO:0007669"/>
    <property type="project" value="UniProtKB-KW"/>
</dbReference>
<dbReference type="InterPro" id="IPR005944">
    <property type="entry name" value="Pro_iminopeptidase"/>
</dbReference>
<keyword evidence="4 8" id="KW-0031">Aminopeptidase</keyword>
<dbReference type="NCBIfam" id="TIGR01249">
    <property type="entry name" value="pro_imino_pep_1"/>
    <property type="match status" value="1"/>
</dbReference>
<proteinExistence type="inferred from homology"/>
<evidence type="ECO:0000256" key="10">
    <source>
        <dbReference type="RuleBase" id="RU003421"/>
    </source>
</evidence>
<evidence type="ECO:0000256" key="1">
    <source>
        <dbReference type="ARBA" id="ARBA00001585"/>
    </source>
</evidence>
<evidence type="ECO:0000259" key="11">
    <source>
        <dbReference type="Pfam" id="PF00561"/>
    </source>
</evidence>
<dbReference type="PRINTS" id="PR00111">
    <property type="entry name" value="ABHYDROLASE"/>
</dbReference>
<comment type="catalytic activity">
    <reaction evidence="1 8 10">
        <text>Release of N-terminal proline from a peptide.</text>
        <dbReference type="EC" id="3.4.11.5"/>
    </reaction>
</comment>
<organism evidence="12 13">
    <name type="scientific">Georgenia muralis</name>
    <dbReference type="NCBI Taxonomy" id="154117"/>
    <lineage>
        <taxon>Bacteria</taxon>
        <taxon>Bacillati</taxon>
        <taxon>Actinomycetota</taxon>
        <taxon>Actinomycetes</taxon>
        <taxon>Micrococcales</taxon>
        <taxon>Bogoriellaceae</taxon>
        <taxon>Georgenia</taxon>
    </lineage>
</organism>
<comment type="caution">
    <text evidence="12">The sequence shown here is derived from an EMBL/GenBank/DDBJ whole genome shotgun (WGS) entry which is preliminary data.</text>
</comment>
<evidence type="ECO:0000256" key="2">
    <source>
        <dbReference type="ARBA" id="ARBA00004496"/>
    </source>
</evidence>
<dbReference type="OrthoDB" id="9796770at2"/>
<dbReference type="InterPro" id="IPR029058">
    <property type="entry name" value="AB_hydrolase_fold"/>
</dbReference>
<feature type="active site" evidence="9">
    <location>
        <position position="269"/>
    </location>
</feature>
<evidence type="ECO:0000313" key="13">
    <source>
        <dbReference type="Proteomes" id="UP000280726"/>
    </source>
</evidence>
<evidence type="ECO:0000256" key="3">
    <source>
        <dbReference type="ARBA" id="ARBA00010088"/>
    </source>
</evidence>
<accession>A0A3N4Z7W7</accession>
<evidence type="ECO:0000313" key="12">
    <source>
        <dbReference type="EMBL" id="RPF28064.1"/>
    </source>
</evidence>
<dbReference type="EMBL" id="RKRA01000001">
    <property type="protein sequence ID" value="RPF28064.1"/>
    <property type="molecule type" value="Genomic_DNA"/>
</dbReference>
<keyword evidence="5 8" id="KW-0963">Cytoplasm</keyword>
<dbReference type="Pfam" id="PF00561">
    <property type="entry name" value="Abhydrolase_1"/>
    <property type="match status" value="1"/>
</dbReference>
<evidence type="ECO:0000256" key="4">
    <source>
        <dbReference type="ARBA" id="ARBA00022438"/>
    </source>
</evidence>
<evidence type="ECO:0000256" key="5">
    <source>
        <dbReference type="ARBA" id="ARBA00022490"/>
    </source>
</evidence>
<evidence type="ECO:0000256" key="8">
    <source>
        <dbReference type="PIRNR" id="PIRNR006431"/>
    </source>
</evidence>
<dbReference type="SUPFAM" id="SSF53474">
    <property type="entry name" value="alpha/beta-Hydrolases"/>
    <property type="match status" value="1"/>
</dbReference>
<evidence type="ECO:0000256" key="7">
    <source>
        <dbReference type="ARBA" id="ARBA00022801"/>
    </source>
</evidence>
<feature type="active site" description="Proton donor" evidence="9">
    <location>
        <position position="297"/>
    </location>
</feature>
<evidence type="ECO:0000256" key="6">
    <source>
        <dbReference type="ARBA" id="ARBA00022670"/>
    </source>
</evidence>
<keyword evidence="7 8" id="KW-0378">Hydrolase</keyword>
<gene>
    <name evidence="12" type="ORF">EDD32_2573</name>
</gene>
<dbReference type="PRINTS" id="PR00793">
    <property type="entry name" value="PROAMNOPTASE"/>
</dbReference>
<sequence>MYPPIEPDDAGMLAVGDGHEISWETCGNPAGRPVVMLHGGPGSGCTPGLRRWFDPQAYRIVLLDQRGAGRSTPSAADDVADLSANTTAHLVADLERLREHLGIGTWVVTGVSWGTTLALAYAQDHPDRVDALVLVSPVMTTHREVEWLTRDMGRIFPEEWQTFRDGAGPDVAPDGSGLAAAYSKLLHDPDPVVRERAARQWCDWEETHPATHPAHRPNLRFADPRFRLGFARLVTHYFAHAAFLDDGALVRGMTRLAGTPGVIVAGRLDISSPPDVAWALHRAWPGSELVLVEGAGHGTTAEAIVAATDRFAGPAVG</sequence>
<feature type="active site" description="Nucleophile" evidence="9">
    <location>
        <position position="112"/>
    </location>
</feature>
<comment type="similarity">
    <text evidence="3 8 10">Belongs to the peptidase S33 family.</text>
</comment>
<dbReference type="Gene3D" id="3.40.50.1820">
    <property type="entry name" value="alpha/beta hydrolase"/>
    <property type="match status" value="1"/>
</dbReference>
<feature type="domain" description="AB hydrolase-1" evidence="11">
    <location>
        <begin position="33"/>
        <end position="297"/>
    </location>
</feature>
<evidence type="ECO:0000256" key="9">
    <source>
        <dbReference type="PIRSR" id="PIRSR006431-1"/>
    </source>
</evidence>
<keyword evidence="13" id="KW-1185">Reference proteome</keyword>
<dbReference type="Proteomes" id="UP000280726">
    <property type="component" value="Unassembled WGS sequence"/>
</dbReference>
<dbReference type="InterPro" id="IPR000073">
    <property type="entry name" value="AB_hydrolase_1"/>
</dbReference>
<name>A0A3N4Z7W7_9MICO</name>
<dbReference type="RefSeq" id="WP_123918048.1">
    <property type="nucleotide sequence ID" value="NZ_RKRA01000001.1"/>
</dbReference>